<keyword evidence="2" id="KW-1185">Reference proteome</keyword>
<proteinExistence type="predicted"/>
<dbReference type="RefSeq" id="XP_013025331.1">
    <property type="nucleotide sequence ID" value="XM_013169877.1"/>
</dbReference>
<dbReference type="GeneID" id="25037779"/>
<dbReference type="Proteomes" id="UP000015464">
    <property type="component" value="Unassembled WGS sequence"/>
</dbReference>
<evidence type="ECO:0000313" key="1">
    <source>
        <dbReference type="EMBL" id="EPY49993.1"/>
    </source>
</evidence>
<dbReference type="STRING" id="653667.S9VPW4"/>
<sequence>MNVGRKSNLFPFETYTKLQLPLLEPTLLHELGIFNENESIKRKYLDLSEGIDEVSLAKDNTLLGKDVFLGVSNSSGLINYKAEGKDEHRDESYFFESSTDRKRIKSQSPDLESSSYDQSAFSDSSVLGYYSNWEGTNFVAKEAKTPFFTECPPFIYDEFLHEDGSPDVPSVQRISSQQVYLSLCALIQGFETSLFLWNDENLTFLVPNCVSMSGTSQLSFTSFAAKFVSIGNLIRKSLKKINTPVSIAQFYLFNFCSNGITQYRNKLQAWLFENHSPMCGILSLMSFIQNFHPLFHILEYVLHIPPSRQDAVSIMNALYDYTNMCQNTKDYPVALQCLVYCSDPFFLKLNTTLDFTVSNKHIQNYIKSFPNFFPSDLALLLSEFLKSFTMIQEYPAFYEALRPKLATPLKAGFSFGENFLHLQPKASLNLSVNEFSTEKLYLGEEDDFEVMLQKMNMTPNVDDELPALHFREGTDRTLPLNLIMQLCVYNPIQDYILVLMRTVYHSLFTTCFAAQVFSLLQNVCCFQSSSFVDELMSYIRDDFLRLDDSSSFEHALLSFASSSNQFTIHEIERLGLDVFASSHIQVFLHYNKGETRPNTFGALSLNCRISGPLQMLFPEKVLYLYSEIFSRLSYFFEQKASIEYEFQQSQQLWDKKARIQKWFFYQNIKNVAYDLVHVIIPEAMSSFTKYFLSLSNFSSDTPISYFPSEINEKHTKILTNIMKDIEAKIDSFDNAKETSVK</sequence>
<dbReference type="AlphaFoldDB" id="S9VPW4"/>
<dbReference type="HOGENOM" id="CLU_374751_0_0_1"/>
<organism evidence="1 2">
    <name type="scientific">Schizosaccharomyces cryophilus (strain OY26 / ATCC MYA-4695 / CBS 11777 / NBRC 106824 / NRRL Y48691)</name>
    <name type="common">Fission yeast</name>
    <dbReference type="NCBI Taxonomy" id="653667"/>
    <lineage>
        <taxon>Eukaryota</taxon>
        <taxon>Fungi</taxon>
        <taxon>Dikarya</taxon>
        <taxon>Ascomycota</taxon>
        <taxon>Taphrinomycotina</taxon>
        <taxon>Schizosaccharomycetes</taxon>
        <taxon>Schizosaccharomycetales</taxon>
        <taxon>Schizosaccharomycetaceae</taxon>
        <taxon>Schizosaccharomyces</taxon>
    </lineage>
</organism>
<reference evidence="1 2" key="1">
    <citation type="journal article" date="2011" name="Science">
        <title>Comparative functional genomics of the fission yeasts.</title>
        <authorList>
            <person name="Rhind N."/>
            <person name="Chen Z."/>
            <person name="Yassour M."/>
            <person name="Thompson D.A."/>
            <person name="Haas B.J."/>
            <person name="Habib N."/>
            <person name="Wapinski I."/>
            <person name="Roy S."/>
            <person name="Lin M.F."/>
            <person name="Heiman D.I."/>
            <person name="Young S.K."/>
            <person name="Furuya K."/>
            <person name="Guo Y."/>
            <person name="Pidoux A."/>
            <person name="Chen H.M."/>
            <person name="Robbertse B."/>
            <person name="Goldberg J.M."/>
            <person name="Aoki K."/>
            <person name="Bayne E.H."/>
            <person name="Berlin A.M."/>
            <person name="Desjardins C.A."/>
            <person name="Dobbs E."/>
            <person name="Dukaj L."/>
            <person name="Fan L."/>
            <person name="FitzGerald M.G."/>
            <person name="French C."/>
            <person name="Gujja S."/>
            <person name="Hansen K."/>
            <person name="Keifenheim D."/>
            <person name="Levin J.Z."/>
            <person name="Mosher R.A."/>
            <person name="Mueller C.A."/>
            <person name="Pfiffner J."/>
            <person name="Priest M."/>
            <person name="Russ C."/>
            <person name="Smialowska A."/>
            <person name="Swoboda P."/>
            <person name="Sykes S.M."/>
            <person name="Vaughn M."/>
            <person name="Vengrova S."/>
            <person name="Yoder R."/>
            <person name="Zeng Q."/>
            <person name="Allshire R."/>
            <person name="Baulcombe D."/>
            <person name="Birren B.W."/>
            <person name="Brown W."/>
            <person name="Ekwall K."/>
            <person name="Kellis M."/>
            <person name="Leatherwood J."/>
            <person name="Levin H."/>
            <person name="Margalit H."/>
            <person name="Martienssen R."/>
            <person name="Nieduszynski C.A."/>
            <person name="Spatafora J.W."/>
            <person name="Friedman N."/>
            <person name="Dalgaard J.Z."/>
            <person name="Baumann P."/>
            <person name="Niki H."/>
            <person name="Regev A."/>
            <person name="Nusbaum C."/>
        </authorList>
    </citation>
    <scope>NUCLEOTIDE SEQUENCE [LARGE SCALE GENOMIC DNA]</scope>
    <source>
        <strain evidence="2">OY26 / ATCC MYA-4695 / CBS 11777 / NBRC 106824 / NRRL Y48691</strain>
    </source>
</reference>
<accession>S9VPW4</accession>
<dbReference type="OMA" id="NVCCFQS"/>
<dbReference type="OrthoDB" id="5371071at2759"/>
<dbReference type="EMBL" id="KE546994">
    <property type="protein sequence ID" value="EPY49993.1"/>
    <property type="molecule type" value="Genomic_DNA"/>
</dbReference>
<protein>
    <submittedName>
        <fullName evidence="1">Gamma tubulin complex subunit Alp16</fullName>
    </submittedName>
</protein>
<evidence type="ECO:0000313" key="2">
    <source>
        <dbReference type="Proteomes" id="UP000015464"/>
    </source>
</evidence>
<gene>
    <name evidence="1" type="ORF">SPOG_03462</name>
</gene>
<name>S9VPW4_SCHCR</name>